<proteinExistence type="predicted"/>
<dbReference type="Proteomes" id="UP000799118">
    <property type="component" value="Unassembled WGS sequence"/>
</dbReference>
<keyword evidence="2" id="KW-0812">Transmembrane</keyword>
<feature type="region of interest" description="Disordered" evidence="1">
    <location>
        <begin position="832"/>
        <end position="853"/>
    </location>
</feature>
<organism evidence="3 4">
    <name type="scientific">Gymnopus androsaceus JB14</name>
    <dbReference type="NCBI Taxonomy" id="1447944"/>
    <lineage>
        <taxon>Eukaryota</taxon>
        <taxon>Fungi</taxon>
        <taxon>Dikarya</taxon>
        <taxon>Basidiomycota</taxon>
        <taxon>Agaricomycotina</taxon>
        <taxon>Agaricomycetes</taxon>
        <taxon>Agaricomycetidae</taxon>
        <taxon>Agaricales</taxon>
        <taxon>Marasmiineae</taxon>
        <taxon>Omphalotaceae</taxon>
        <taxon>Gymnopus</taxon>
    </lineage>
</organism>
<keyword evidence="2" id="KW-1133">Transmembrane helix</keyword>
<feature type="region of interest" description="Disordered" evidence="1">
    <location>
        <begin position="1"/>
        <end position="38"/>
    </location>
</feature>
<dbReference type="AlphaFoldDB" id="A0A6A4HJK0"/>
<feature type="compositionally biased region" description="Low complexity" evidence="1">
    <location>
        <begin position="1044"/>
        <end position="1093"/>
    </location>
</feature>
<accession>A0A6A4HJK0</accession>
<feature type="compositionally biased region" description="Polar residues" evidence="1">
    <location>
        <begin position="641"/>
        <end position="661"/>
    </location>
</feature>
<feature type="transmembrane region" description="Helical" evidence="2">
    <location>
        <begin position="955"/>
        <end position="973"/>
    </location>
</feature>
<reference evidence="3" key="1">
    <citation type="journal article" date="2019" name="Environ. Microbiol.">
        <title>Fungal ecological strategies reflected in gene transcription - a case study of two litter decomposers.</title>
        <authorList>
            <person name="Barbi F."/>
            <person name="Kohler A."/>
            <person name="Barry K."/>
            <person name="Baskaran P."/>
            <person name="Daum C."/>
            <person name="Fauchery L."/>
            <person name="Ihrmark K."/>
            <person name="Kuo A."/>
            <person name="LaButti K."/>
            <person name="Lipzen A."/>
            <person name="Morin E."/>
            <person name="Grigoriev I.V."/>
            <person name="Henrissat B."/>
            <person name="Lindahl B."/>
            <person name="Martin F."/>
        </authorList>
    </citation>
    <scope>NUCLEOTIDE SEQUENCE</scope>
    <source>
        <strain evidence="3">JB14</strain>
    </source>
</reference>
<evidence type="ECO:0000313" key="3">
    <source>
        <dbReference type="EMBL" id="KAE9398163.1"/>
    </source>
</evidence>
<evidence type="ECO:0000256" key="1">
    <source>
        <dbReference type="SAM" id="MobiDB-lite"/>
    </source>
</evidence>
<name>A0A6A4HJK0_9AGAR</name>
<feature type="region of interest" description="Disordered" evidence="1">
    <location>
        <begin position="606"/>
        <end position="679"/>
    </location>
</feature>
<dbReference type="PANTHER" id="PTHR16021">
    <property type="entry name" value="MANSC DOMAIN CONTAINING PROTEIN 1"/>
    <property type="match status" value="1"/>
</dbReference>
<feature type="compositionally biased region" description="Basic residues" evidence="1">
    <location>
        <begin position="662"/>
        <end position="671"/>
    </location>
</feature>
<sequence>MPSLTTFSRHSVYSTPSRVQSPPASMSSHSTPTITPSAKHNLVTRVAIEGKAKQNEDSVSIKMYLKMSIPLDSASPVHLFPEENVKILSSQVHPLDSNSVPYNFDSTVSPLLHRAARALKLPERSTEDATSVDTGHILVSGYHISYVLPTRRTSKHGQFMAVIDLLIPYLAHPPRSPYILSIPTPRCLHNSISLRIFPPSISSSFASLSDSGSNAAWDLTSDPHVTRATSTKANSNFADDESSASDESSLYGYGIHGSFPSAERIRVRWAKPIINSFSTDDHDQRRRVGVKDVKGEMTCVVRGVRESDANAGVLMDISYKGTCKGVWFPGVATLLGMDLGLVAKNADVEWPAPADGDAGGEWQVSGGTGYTGFDVGTNQLFRTDSIDSSSGQQPIPIANGDLLRFRPPTSTNSSTSSLLRAPLPTAVADYSFEGSPAGAGLSSSSSSLSSLHASVSNLTSLSQSRIETSSNPDHPITLHLNMNELLPAPASNSRSNSNMFVFSVEGRVVVFPRGGHRDSDDPDPSPGDNGYKYITLTLPRFTVHAADSESMSVVVKNDLPEGDLDAGVEVYKDSSSSEGRTMLQKGAMTKCSSSDNGIRVRIPLKKPGHFPFPSPSSGVGINGTPKAKQLNPSVSLWPATPNGSASSTPLPNTRIPRTSSSLRKRHTRPRPRRDGPSMIPWASAVVTPLVRTATSPSSSSGYDYAVRLCLPAPAADSNEGEAEQCLEFGLAKPGSEGKAKAKGPPKVDLVSVSVDGVPVRFESTAAALDTNANAHANATTLDATLDLGGLGVGGVQFGETSGKEWISWIRVFTGGAGAGGGMVVVDYVVREEEREGEAEEKENGKGKKKKKGKAKDEDEVLMNVYLPSFALPVGRLEVVVEDTPGLDLSSLRTNLLHSTSPPTTQQQQQRGLGGGVRLLHYSTEEFFYPHLEFRVRSTNTSSFSSNSNYSNSKSLTLLTLLILLILSITLLYTTQIRWRVHQMGKSLEQYSLGSRWGDVNPEPNLETITVTTTMTTTTTVYSSTTPRWWLNRESESLSADSSMPTPTSTSNAITAATTSTTAKPKPKATTSSSSTPKPKPLPSSSSASSSPSPSNALIPIQSIWNWTNHLNYQWSDLKPLAQSTVKVLKKALGPAWKVITVIWWGPD</sequence>
<dbReference type="EMBL" id="ML769487">
    <property type="protein sequence ID" value="KAE9398163.1"/>
    <property type="molecule type" value="Genomic_DNA"/>
</dbReference>
<evidence type="ECO:0000313" key="4">
    <source>
        <dbReference type="Proteomes" id="UP000799118"/>
    </source>
</evidence>
<feature type="region of interest" description="Disordered" evidence="1">
    <location>
        <begin position="1035"/>
        <end position="1093"/>
    </location>
</feature>
<feature type="region of interest" description="Disordered" evidence="1">
    <location>
        <begin position="572"/>
        <end position="594"/>
    </location>
</feature>
<gene>
    <name evidence="3" type="ORF">BT96DRAFT_976603</name>
</gene>
<dbReference type="InterPro" id="IPR052660">
    <property type="entry name" value="Erythrocyte_Invasion_ImmMod"/>
</dbReference>
<dbReference type="OrthoDB" id="3210731at2759"/>
<keyword evidence="4" id="KW-1185">Reference proteome</keyword>
<protein>
    <submittedName>
        <fullName evidence="3">Uncharacterized protein</fullName>
    </submittedName>
</protein>
<dbReference type="PANTHER" id="PTHR16021:SF13">
    <property type="entry name" value="ETS DOMAIN-CONTAINING PROTEIN-RELATED"/>
    <property type="match status" value="1"/>
</dbReference>
<feature type="region of interest" description="Disordered" evidence="1">
    <location>
        <begin position="383"/>
        <end position="418"/>
    </location>
</feature>
<evidence type="ECO:0000256" key="2">
    <source>
        <dbReference type="SAM" id="Phobius"/>
    </source>
</evidence>
<keyword evidence="2" id="KW-0472">Membrane</keyword>
<feature type="compositionally biased region" description="Polar residues" evidence="1">
    <location>
        <begin position="383"/>
        <end position="393"/>
    </location>
</feature>